<name>A0ABT1KRF9_9ACTN</name>
<keyword evidence="2" id="KW-1185">Reference proteome</keyword>
<dbReference type="Proteomes" id="UP001204524">
    <property type="component" value="Unassembled WGS sequence"/>
</dbReference>
<comment type="caution">
    <text evidence="1">The sequence shown here is derived from an EMBL/GenBank/DDBJ whole genome shotgun (WGS) entry which is preliminary data.</text>
</comment>
<evidence type="ECO:0000313" key="2">
    <source>
        <dbReference type="Proteomes" id="UP001204524"/>
    </source>
</evidence>
<protein>
    <submittedName>
        <fullName evidence="1">Uncharacterized protein</fullName>
    </submittedName>
</protein>
<reference evidence="1 2" key="1">
    <citation type="submission" date="2022-06" db="EMBL/GenBank/DDBJ databases">
        <authorList>
            <person name="So Y."/>
        </authorList>
    </citation>
    <scope>NUCLEOTIDE SEQUENCE [LARGE SCALE GENOMIC DNA]</scope>
    <source>
        <strain evidence="1 2">STR3</strain>
    </source>
</reference>
<accession>A0ABT1KRF9</accession>
<dbReference type="RefSeq" id="WP_254179575.1">
    <property type="nucleotide sequence ID" value="NZ_JANARS010000001.1"/>
</dbReference>
<sequence>MSAASLLRFPPQAGGLGLEGQMLTLWQRPGRYAETFRTPAGERVQVQLWTSTGRGERVQGRPDPACLTITVLGARRRVIFRGTETYGPAAYERAARDGSKALSDYLNNH</sequence>
<organism evidence="1 2">
    <name type="scientific">Nocardioides pinisoli</name>
    <dbReference type="NCBI Taxonomy" id="2950279"/>
    <lineage>
        <taxon>Bacteria</taxon>
        <taxon>Bacillati</taxon>
        <taxon>Actinomycetota</taxon>
        <taxon>Actinomycetes</taxon>
        <taxon>Propionibacteriales</taxon>
        <taxon>Nocardioidaceae</taxon>
        <taxon>Nocardioides</taxon>
    </lineage>
</organism>
<evidence type="ECO:0000313" key="1">
    <source>
        <dbReference type="EMBL" id="MCP3420331.1"/>
    </source>
</evidence>
<proteinExistence type="predicted"/>
<dbReference type="EMBL" id="JANARS010000001">
    <property type="protein sequence ID" value="MCP3420331.1"/>
    <property type="molecule type" value="Genomic_DNA"/>
</dbReference>
<gene>
    <name evidence="1" type="ORF">NCI01_00840</name>
</gene>